<gene>
    <name evidence="5" type="ORF">BT96DRAFT_1009076</name>
</gene>
<evidence type="ECO:0000256" key="2">
    <source>
        <dbReference type="PROSITE-ProRule" id="PRU00047"/>
    </source>
</evidence>
<name>A0A6A4GDJ5_9AGAR</name>
<keyword evidence="2" id="KW-0863">Zinc-finger</keyword>
<sequence length="271" mass="30110">MKADWEQHTCGPKVNLIDFLAEDQEMVDEIENAGGEVSDSEFRAHILKVIPAAYKDYINTMLEMANRTRTEISTDDIINMLERHYRYKNPETRTPRGTKSDAKDVALSAEPHTHTHTHPPGSSGSSSHGSSRGRGRGGRGGGGGSSSPHKGPRCYNCGEYGHISRECKAPRKPRTLKVEGEKKKEENSAHVEDENNNSEDSVEFIYFVGNGSDASSDSEPEELFDTVNVEDSMSEYNPLDGLFDDTDDERPPLEPQDLSDDEEDDSRELGF</sequence>
<feature type="compositionally biased region" description="Basic and acidic residues" evidence="3">
    <location>
        <begin position="176"/>
        <end position="193"/>
    </location>
</feature>
<dbReference type="GO" id="GO:0006397">
    <property type="term" value="P:mRNA processing"/>
    <property type="evidence" value="ECO:0007669"/>
    <property type="project" value="UniProtKB-KW"/>
</dbReference>
<accession>A0A6A4GDJ5</accession>
<evidence type="ECO:0000256" key="1">
    <source>
        <dbReference type="ARBA" id="ARBA00022664"/>
    </source>
</evidence>
<proteinExistence type="predicted"/>
<keyword evidence="2" id="KW-0862">Zinc</keyword>
<dbReference type="SUPFAM" id="SSF57756">
    <property type="entry name" value="Retrovirus zinc finger-like domains"/>
    <property type="match status" value="1"/>
</dbReference>
<dbReference type="Gene3D" id="4.10.60.10">
    <property type="entry name" value="Zinc finger, CCHC-type"/>
    <property type="match status" value="1"/>
</dbReference>
<feature type="compositionally biased region" description="Acidic residues" evidence="3">
    <location>
        <begin position="257"/>
        <end position="271"/>
    </location>
</feature>
<dbReference type="EMBL" id="ML770429">
    <property type="protein sequence ID" value="KAE9383520.1"/>
    <property type="molecule type" value="Genomic_DNA"/>
</dbReference>
<dbReference type="GO" id="GO:0008270">
    <property type="term" value="F:zinc ion binding"/>
    <property type="evidence" value="ECO:0007669"/>
    <property type="project" value="UniProtKB-KW"/>
</dbReference>
<dbReference type="Proteomes" id="UP000799118">
    <property type="component" value="Unassembled WGS sequence"/>
</dbReference>
<dbReference type="InterPro" id="IPR036875">
    <property type="entry name" value="Znf_CCHC_sf"/>
</dbReference>
<feature type="domain" description="CCHC-type" evidence="4">
    <location>
        <begin position="153"/>
        <end position="168"/>
    </location>
</feature>
<evidence type="ECO:0000256" key="3">
    <source>
        <dbReference type="SAM" id="MobiDB-lite"/>
    </source>
</evidence>
<feature type="region of interest" description="Disordered" evidence="3">
    <location>
        <begin position="111"/>
        <end position="153"/>
    </location>
</feature>
<keyword evidence="2" id="KW-0479">Metal-binding</keyword>
<feature type="compositionally biased region" description="Low complexity" evidence="3">
    <location>
        <begin position="118"/>
        <end position="130"/>
    </location>
</feature>
<keyword evidence="6" id="KW-1185">Reference proteome</keyword>
<evidence type="ECO:0000313" key="5">
    <source>
        <dbReference type="EMBL" id="KAE9383520.1"/>
    </source>
</evidence>
<dbReference type="AlphaFoldDB" id="A0A6A4GDJ5"/>
<evidence type="ECO:0000259" key="4">
    <source>
        <dbReference type="PROSITE" id="PS50158"/>
    </source>
</evidence>
<organism evidence="5 6">
    <name type="scientific">Gymnopus androsaceus JB14</name>
    <dbReference type="NCBI Taxonomy" id="1447944"/>
    <lineage>
        <taxon>Eukaryota</taxon>
        <taxon>Fungi</taxon>
        <taxon>Dikarya</taxon>
        <taxon>Basidiomycota</taxon>
        <taxon>Agaricomycotina</taxon>
        <taxon>Agaricomycetes</taxon>
        <taxon>Agaricomycetidae</taxon>
        <taxon>Agaricales</taxon>
        <taxon>Marasmiineae</taxon>
        <taxon>Omphalotaceae</taxon>
        <taxon>Gymnopus</taxon>
    </lineage>
</organism>
<keyword evidence="1" id="KW-0507">mRNA processing</keyword>
<dbReference type="Pfam" id="PF00098">
    <property type="entry name" value="zf-CCHC"/>
    <property type="match status" value="1"/>
</dbReference>
<protein>
    <recommendedName>
        <fullName evidence="4">CCHC-type domain-containing protein</fullName>
    </recommendedName>
</protein>
<reference evidence="5" key="1">
    <citation type="journal article" date="2019" name="Environ. Microbiol.">
        <title>Fungal ecological strategies reflected in gene transcription - a case study of two litter decomposers.</title>
        <authorList>
            <person name="Barbi F."/>
            <person name="Kohler A."/>
            <person name="Barry K."/>
            <person name="Baskaran P."/>
            <person name="Daum C."/>
            <person name="Fauchery L."/>
            <person name="Ihrmark K."/>
            <person name="Kuo A."/>
            <person name="LaButti K."/>
            <person name="Lipzen A."/>
            <person name="Morin E."/>
            <person name="Grigoriev I.V."/>
            <person name="Henrissat B."/>
            <person name="Lindahl B."/>
            <person name="Martin F."/>
        </authorList>
    </citation>
    <scope>NUCLEOTIDE SEQUENCE</scope>
    <source>
        <strain evidence="5">JB14</strain>
    </source>
</reference>
<dbReference type="PROSITE" id="PS50158">
    <property type="entry name" value="ZF_CCHC"/>
    <property type="match status" value="1"/>
</dbReference>
<dbReference type="SMART" id="SM00343">
    <property type="entry name" value="ZnF_C2HC"/>
    <property type="match status" value="1"/>
</dbReference>
<evidence type="ECO:0000313" key="6">
    <source>
        <dbReference type="Proteomes" id="UP000799118"/>
    </source>
</evidence>
<dbReference type="GO" id="GO:0003676">
    <property type="term" value="F:nucleic acid binding"/>
    <property type="evidence" value="ECO:0007669"/>
    <property type="project" value="InterPro"/>
</dbReference>
<feature type="region of interest" description="Disordered" evidence="3">
    <location>
        <begin position="167"/>
        <end position="271"/>
    </location>
</feature>
<dbReference type="OrthoDB" id="3263038at2759"/>
<dbReference type="InterPro" id="IPR001878">
    <property type="entry name" value="Znf_CCHC"/>
</dbReference>